<gene>
    <name evidence="2" type="ORF">E3O11_10055</name>
    <name evidence="1" type="ORF">SAMN05216274_1262</name>
</gene>
<dbReference type="RefSeq" id="WP_092453012.1">
    <property type="nucleotide sequence ID" value="NZ_BKAC01000032.1"/>
</dbReference>
<reference evidence="1 3" key="1">
    <citation type="submission" date="2016-10" db="EMBL/GenBank/DDBJ databases">
        <authorList>
            <person name="Varghese N."/>
            <person name="Submissions S."/>
        </authorList>
    </citation>
    <scope>NUCLEOTIDE SEQUENCE [LARGE SCALE GENOMIC DNA]</scope>
    <source>
        <strain evidence="1 3">GMCC 1.11211</strain>
    </source>
</reference>
<proteinExistence type="predicted"/>
<keyword evidence="3" id="KW-1185">Reference proteome</keyword>
<evidence type="ECO:0000313" key="1">
    <source>
        <dbReference type="EMBL" id="SFH98137.1"/>
    </source>
</evidence>
<comment type="caution">
    <text evidence="2">The sequence shown here is derived from an EMBL/GenBank/DDBJ whole genome shotgun (WGS) entry which is preliminary data.</text>
</comment>
<reference evidence="2 4" key="2">
    <citation type="submission" date="2019-03" db="EMBL/GenBank/DDBJ databases">
        <title>Genomics of glacier-inhabiting Cryobacterium strains.</title>
        <authorList>
            <person name="Liu Q."/>
            <person name="Xin Y.-H."/>
        </authorList>
    </citation>
    <scope>NUCLEOTIDE SEQUENCE [LARGE SCALE GENOMIC DNA]</scope>
    <source>
        <strain evidence="2 4">Hh34</strain>
    </source>
</reference>
<evidence type="ECO:0000313" key="3">
    <source>
        <dbReference type="Proteomes" id="UP000199681"/>
    </source>
</evidence>
<dbReference type="AlphaFoldDB" id="A0A1I3EGR8"/>
<evidence type="ECO:0000313" key="2">
    <source>
        <dbReference type="EMBL" id="TFB84232.1"/>
    </source>
</evidence>
<evidence type="ECO:0000313" key="4">
    <source>
        <dbReference type="Proteomes" id="UP000297963"/>
    </source>
</evidence>
<dbReference type="Proteomes" id="UP000199681">
    <property type="component" value="Unassembled WGS sequence"/>
</dbReference>
<dbReference type="Proteomes" id="UP000297963">
    <property type="component" value="Unassembled WGS sequence"/>
</dbReference>
<dbReference type="EMBL" id="SOFE01000019">
    <property type="protein sequence ID" value="TFB84232.1"/>
    <property type="molecule type" value="Genomic_DNA"/>
</dbReference>
<dbReference type="EMBL" id="FOPW01000026">
    <property type="protein sequence ID" value="SFH98137.1"/>
    <property type="molecule type" value="Genomic_DNA"/>
</dbReference>
<name>A0A1I3EGR8_9MICO</name>
<protein>
    <submittedName>
        <fullName evidence="2">Uncharacterized protein</fullName>
    </submittedName>
</protein>
<sequence>MMHLTFVGKSLLVGDEVAELVVEYAAMLARSGGADTVRLMAYGAGGDEVQALLLLSQGAPVMAETSHADKPEPDNRDIVSYMRQRLARSGAVSFGFPLDHQPDSMSAFEDDESFNFETNA</sequence>
<accession>A0A1I3EGR8</accession>
<organism evidence="2 4">
    <name type="scientific">Cryobacterium levicorallinum</name>
    <dbReference type="NCBI Taxonomy" id="995038"/>
    <lineage>
        <taxon>Bacteria</taxon>
        <taxon>Bacillati</taxon>
        <taxon>Actinomycetota</taxon>
        <taxon>Actinomycetes</taxon>
        <taxon>Micrococcales</taxon>
        <taxon>Microbacteriaceae</taxon>
        <taxon>Cryobacterium</taxon>
    </lineage>
</organism>